<dbReference type="Proteomes" id="UP001283361">
    <property type="component" value="Unassembled WGS sequence"/>
</dbReference>
<evidence type="ECO:0000313" key="1">
    <source>
        <dbReference type="EMBL" id="KAK3711054.1"/>
    </source>
</evidence>
<dbReference type="AlphaFoldDB" id="A0AAE0XUA4"/>
<organism evidence="1 2">
    <name type="scientific">Elysia crispata</name>
    <name type="common">lettuce slug</name>
    <dbReference type="NCBI Taxonomy" id="231223"/>
    <lineage>
        <taxon>Eukaryota</taxon>
        <taxon>Metazoa</taxon>
        <taxon>Spiralia</taxon>
        <taxon>Lophotrochozoa</taxon>
        <taxon>Mollusca</taxon>
        <taxon>Gastropoda</taxon>
        <taxon>Heterobranchia</taxon>
        <taxon>Euthyneura</taxon>
        <taxon>Panpulmonata</taxon>
        <taxon>Sacoglossa</taxon>
        <taxon>Placobranchoidea</taxon>
        <taxon>Plakobranchidae</taxon>
        <taxon>Elysia</taxon>
    </lineage>
</organism>
<proteinExistence type="predicted"/>
<accession>A0AAE0XUA4</accession>
<sequence>DKQFGASNRGKLGRSFRKTFVNSVDWTNNVWTEDCQNAVLRNKQLGTTGTCRLKIAKMMFYATNSSEPQGRVD</sequence>
<comment type="caution">
    <text evidence="1">The sequence shown here is derived from an EMBL/GenBank/DDBJ whole genome shotgun (WGS) entry which is preliminary data.</text>
</comment>
<protein>
    <submittedName>
        <fullName evidence="1">Uncharacterized protein</fullName>
    </submittedName>
</protein>
<dbReference type="EMBL" id="JAWDGP010007625">
    <property type="protein sequence ID" value="KAK3711054.1"/>
    <property type="molecule type" value="Genomic_DNA"/>
</dbReference>
<gene>
    <name evidence="1" type="ORF">RRG08_009643</name>
</gene>
<evidence type="ECO:0000313" key="2">
    <source>
        <dbReference type="Proteomes" id="UP001283361"/>
    </source>
</evidence>
<reference evidence="1" key="1">
    <citation type="journal article" date="2023" name="G3 (Bethesda)">
        <title>A reference genome for the long-term kleptoplast-retaining sea slug Elysia crispata morphotype clarki.</title>
        <authorList>
            <person name="Eastman K.E."/>
            <person name="Pendleton A.L."/>
            <person name="Shaikh M.A."/>
            <person name="Suttiyut T."/>
            <person name="Ogas R."/>
            <person name="Tomko P."/>
            <person name="Gavelis G."/>
            <person name="Widhalm J.R."/>
            <person name="Wisecaver J.H."/>
        </authorList>
    </citation>
    <scope>NUCLEOTIDE SEQUENCE</scope>
    <source>
        <strain evidence="1">ECLA1</strain>
    </source>
</reference>
<name>A0AAE0XUA4_9GAST</name>
<keyword evidence="2" id="KW-1185">Reference proteome</keyword>
<feature type="non-terminal residue" evidence="1">
    <location>
        <position position="1"/>
    </location>
</feature>